<evidence type="ECO:0000256" key="3">
    <source>
        <dbReference type="ARBA" id="ARBA00022989"/>
    </source>
</evidence>
<dbReference type="InterPro" id="IPR000276">
    <property type="entry name" value="GPCR_Rhodpsn"/>
</dbReference>
<dbReference type="Pfam" id="PF00001">
    <property type="entry name" value="7tm_1"/>
    <property type="match status" value="1"/>
</dbReference>
<dbReference type="EMBL" id="JAWDGP010006886">
    <property type="protein sequence ID" value="KAK3733657.1"/>
    <property type="molecule type" value="Genomic_DNA"/>
</dbReference>
<evidence type="ECO:0000313" key="8">
    <source>
        <dbReference type="Proteomes" id="UP001283361"/>
    </source>
</evidence>
<name>A0AAE0Y6A6_9GAST</name>
<comment type="subcellular location">
    <subcellularLocation>
        <location evidence="1">Membrane</location>
    </subcellularLocation>
</comment>
<keyword evidence="4 5" id="KW-0472">Membrane</keyword>
<dbReference type="InterPro" id="IPR017452">
    <property type="entry name" value="GPCR_Rhodpsn_7TM"/>
</dbReference>
<dbReference type="PANTHER" id="PTHR46641:SF2">
    <property type="entry name" value="FMRFAMIDE RECEPTOR"/>
    <property type="match status" value="1"/>
</dbReference>
<comment type="caution">
    <text evidence="7">The sequence shown here is derived from an EMBL/GenBank/DDBJ whole genome shotgun (WGS) entry which is preliminary data.</text>
</comment>
<dbReference type="AlphaFoldDB" id="A0AAE0Y6A6"/>
<accession>A0AAE0Y6A6</accession>
<reference evidence="7" key="1">
    <citation type="journal article" date="2023" name="G3 (Bethesda)">
        <title>A reference genome for the long-term kleptoplast-retaining sea slug Elysia crispata morphotype clarki.</title>
        <authorList>
            <person name="Eastman K.E."/>
            <person name="Pendleton A.L."/>
            <person name="Shaikh M.A."/>
            <person name="Suttiyut T."/>
            <person name="Ogas R."/>
            <person name="Tomko P."/>
            <person name="Gavelis G."/>
            <person name="Widhalm J.R."/>
            <person name="Wisecaver J.H."/>
        </authorList>
    </citation>
    <scope>NUCLEOTIDE SEQUENCE</scope>
    <source>
        <strain evidence="7">ECLA1</strain>
    </source>
</reference>
<evidence type="ECO:0000256" key="2">
    <source>
        <dbReference type="ARBA" id="ARBA00022692"/>
    </source>
</evidence>
<evidence type="ECO:0000313" key="7">
    <source>
        <dbReference type="EMBL" id="KAK3733657.1"/>
    </source>
</evidence>
<dbReference type="PANTHER" id="PTHR46641">
    <property type="entry name" value="FMRFAMIDE RECEPTOR-RELATED"/>
    <property type="match status" value="1"/>
</dbReference>
<evidence type="ECO:0000256" key="1">
    <source>
        <dbReference type="ARBA" id="ARBA00004370"/>
    </source>
</evidence>
<dbReference type="SMART" id="SM01381">
    <property type="entry name" value="7TM_GPCR_Srsx"/>
    <property type="match status" value="1"/>
</dbReference>
<dbReference type="GO" id="GO:0004930">
    <property type="term" value="F:G protein-coupled receptor activity"/>
    <property type="evidence" value="ECO:0007669"/>
    <property type="project" value="InterPro"/>
</dbReference>
<feature type="transmembrane region" description="Helical" evidence="5">
    <location>
        <begin position="114"/>
        <end position="133"/>
    </location>
</feature>
<feature type="transmembrane region" description="Helical" evidence="5">
    <location>
        <begin position="81"/>
        <end position="102"/>
    </location>
</feature>
<sequence length="383" mass="42700">MPTNETTPQYWNLDTGSVWSNMSTNETTPHNWNLDTGIFWSALVPETECNQSGVATGTPQGIKPLVSPHILELFRLVFDLIVVNALSLFGCCSNIVNIVVYLNMGLADTTTINILALSVVDLLACVTTLIHVITVSPFTAGWTLPSGAPVRELGFAAFIVYYLSVTCSAWVTALLSVERCLCIVLPLKVKTMVTARRTALLIFAMFVYQFVFLCLMFAYTGPPYTPSPTSVDRKVYLFYSYSIPCTLCFLVIFTSTIFLVYNLKSHRNEAWLKAATGPSSTNSAVANRTAKKEQKAIRFVLVICSLFLVCFAPNTIMFLVAAVIVPDLEIYDAYLGYLLNLIFMFCTLFQTVSSSVNIFVYYSLNSNFRAVFKRFFCERKSDP</sequence>
<evidence type="ECO:0000259" key="6">
    <source>
        <dbReference type="PROSITE" id="PS50262"/>
    </source>
</evidence>
<gene>
    <name evidence="7" type="ORF">RRG08_003990</name>
</gene>
<proteinExistence type="predicted"/>
<dbReference type="PROSITE" id="PS50262">
    <property type="entry name" value="G_PROTEIN_RECEP_F1_2"/>
    <property type="match status" value="1"/>
</dbReference>
<evidence type="ECO:0000256" key="5">
    <source>
        <dbReference type="SAM" id="Phobius"/>
    </source>
</evidence>
<feature type="domain" description="G-protein coupled receptors family 1 profile" evidence="6">
    <location>
        <begin position="93"/>
        <end position="361"/>
    </location>
</feature>
<dbReference type="SUPFAM" id="SSF81321">
    <property type="entry name" value="Family A G protein-coupled receptor-like"/>
    <property type="match status" value="1"/>
</dbReference>
<protein>
    <recommendedName>
        <fullName evidence="6">G-protein coupled receptors family 1 profile domain-containing protein</fullName>
    </recommendedName>
</protein>
<feature type="transmembrane region" description="Helical" evidence="5">
    <location>
        <begin position="153"/>
        <end position="177"/>
    </location>
</feature>
<dbReference type="PRINTS" id="PR00237">
    <property type="entry name" value="GPCRRHODOPSN"/>
</dbReference>
<keyword evidence="2 5" id="KW-0812">Transmembrane</keyword>
<feature type="transmembrane region" description="Helical" evidence="5">
    <location>
        <begin position="337"/>
        <end position="364"/>
    </location>
</feature>
<feature type="transmembrane region" description="Helical" evidence="5">
    <location>
        <begin position="239"/>
        <end position="263"/>
    </location>
</feature>
<dbReference type="Proteomes" id="UP001283361">
    <property type="component" value="Unassembled WGS sequence"/>
</dbReference>
<feature type="transmembrane region" description="Helical" evidence="5">
    <location>
        <begin position="299"/>
        <end position="325"/>
    </location>
</feature>
<dbReference type="GO" id="GO:0016020">
    <property type="term" value="C:membrane"/>
    <property type="evidence" value="ECO:0007669"/>
    <property type="project" value="UniProtKB-SubCell"/>
</dbReference>
<feature type="transmembrane region" description="Helical" evidence="5">
    <location>
        <begin position="198"/>
        <end position="219"/>
    </location>
</feature>
<evidence type="ECO:0000256" key="4">
    <source>
        <dbReference type="ARBA" id="ARBA00023136"/>
    </source>
</evidence>
<keyword evidence="3 5" id="KW-1133">Transmembrane helix</keyword>
<dbReference type="Gene3D" id="1.20.1070.10">
    <property type="entry name" value="Rhodopsin 7-helix transmembrane proteins"/>
    <property type="match status" value="1"/>
</dbReference>
<organism evidence="7 8">
    <name type="scientific">Elysia crispata</name>
    <name type="common">lettuce slug</name>
    <dbReference type="NCBI Taxonomy" id="231223"/>
    <lineage>
        <taxon>Eukaryota</taxon>
        <taxon>Metazoa</taxon>
        <taxon>Spiralia</taxon>
        <taxon>Lophotrochozoa</taxon>
        <taxon>Mollusca</taxon>
        <taxon>Gastropoda</taxon>
        <taxon>Heterobranchia</taxon>
        <taxon>Euthyneura</taxon>
        <taxon>Panpulmonata</taxon>
        <taxon>Sacoglossa</taxon>
        <taxon>Placobranchoidea</taxon>
        <taxon>Plakobranchidae</taxon>
        <taxon>Elysia</taxon>
    </lineage>
</organism>
<dbReference type="InterPro" id="IPR052954">
    <property type="entry name" value="GPCR-Ligand_Int"/>
</dbReference>
<keyword evidence="8" id="KW-1185">Reference proteome</keyword>